<accession>A0A2M9ZQ94</accession>
<feature type="domain" description="Acyltransferase 3" evidence="2">
    <location>
        <begin position="4"/>
        <end position="332"/>
    </location>
</feature>
<dbReference type="Proteomes" id="UP000231962">
    <property type="component" value="Unassembled WGS sequence"/>
</dbReference>
<evidence type="ECO:0000313" key="5">
    <source>
        <dbReference type="EMBL" id="PJZ74247.1"/>
    </source>
</evidence>
<dbReference type="GO" id="GO:0000271">
    <property type="term" value="P:polysaccharide biosynthetic process"/>
    <property type="evidence" value="ECO:0007669"/>
    <property type="project" value="TreeGrafter"/>
</dbReference>
<feature type="transmembrane region" description="Helical" evidence="1">
    <location>
        <begin position="198"/>
        <end position="218"/>
    </location>
</feature>
<protein>
    <recommendedName>
        <fullName evidence="8">Acyltransferase</fullName>
    </recommendedName>
</protein>
<evidence type="ECO:0008006" key="8">
    <source>
        <dbReference type="Google" id="ProtNLM"/>
    </source>
</evidence>
<proteinExistence type="predicted"/>
<feature type="transmembrane region" description="Helical" evidence="1">
    <location>
        <begin position="285"/>
        <end position="303"/>
    </location>
</feature>
<dbReference type="InterPro" id="IPR043968">
    <property type="entry name" value="SGNH"/>
</dbReference>
<feature type="transmembrane region" description="Helical" evidence="1">
    <location>
        <begin position="230"/>
        <end position="248"/>
    </location>
</feature>
<evidence type="ECO:0000259" key="3">
    <source>
        <dbReference type="Pfam" id="PF19040"/>
    </source>
</evidence>
<dbReference type="Proteomes" id="UP000231990">
    <property type="component" value="Unassembled WGS sequence"/>
</dbReference>
<gene>
    <name evidence="4" type="ORF">CH360_05300</name>
    <name evidence="5" type="ORF">CH373_04880</name>
</gene>
<dbReference type="OrthoDB" id="9796461at2"/>
<feature type="domain" description="SGNH" evidence="3">
    <location>
        <begin position="432"/>
        <end position="669"/>
    </location>
</feature>
<dbReference type="Pfam" id="PF01757">
    <property type="entry name" value="Acyl_transf_3"/>
    <property type="match status" value="1"/>
</dbReference>
<evidence type="ECO:0000313" key="7">
    <source>
        <dbReference type="Proteomes" id="UP000231990"/>
    </source>
</evidence>
<evidence type="ECO:0000256" key="1">
    <source>
        <dbReference type="SAM" id="Phobius"/>
    </source>
</evidence>
<keyword evidence="1" id="KW-1133">Transmembrane helix</keyword>
<dbReference type="GO" id="GO:0016020">
    <property type="term" value="C:membrane"/>
    <property type="evidence" value="ECO:0007669"/>
    <property type="project" value="TreeGrafter"/>
</dbReference>
<dbReference type="PANTHER" id="PTHR23028:SF53">
    <property type="entry name" value="ACYL_TRANSF_3 DOMAIN-CONTAINING PROTEIN"/>
    <property type="match status" value="1"/>
</dbReference>
<organism evidence="5 7">
    <name type="scientific">Leptospira perolatii</name>
    <dbReference type="NCBI Taxonomy" id="2023191"/>
    <lineage>
        <taxon>Bacteria</taxon>
        <taxon>Pseudomonadati</taxon>
        <taxon>Spirochaetota</taxon>
        <taxon>Spirochaetia</taxon>
        <taxon>Leptospirales</taxon>
        <taxon>Leptospiraceae</taxon>
        <taxon>Leptospira</taxon>
    </lineage>
</organism>
<feature type="transmembrane region" description="Helical" evidence="1">
    <location>
        <begin position="170"/>
        <end position="186"/>
    </location>
</feature>
<dbReference type="InterPro" id="IPR050879">
    <property type="entry name" value="Acyltransferase_3"/>
</dbReference>
<sequence length="680" mass="77212">MHRKELDGLRAVAVASVILNHFDKNFAPNGHLGVDIFYAISGFVITQSLLEREHGTFRKFILGFWTRRVKRLAPALFLCVATTALLTFLFSSPEASSSYFSLRTGVAALFGLSNLYLLKQAANYFSTIAELNSFTHTWSLGVEEQFYFLFPFLFWTGGLLNKSVAGERRFLLILSSLTVFSLYLYSKLSAAAPVAAFYFMPARFWEISFGSIALVGLKKLERSPNYNSKIFAYTADIAFLFLIAFLFVSGLDRYQGLITFAVVSLTTIILFTVRHNSVIYKILTLRTFAFLGIISYSLYLWHWSILSASRWTIGIHWWSIPFQLLLILILATLSYKYIERPLRRSDWPTLKFSNAIKIGPISYAFGTALIISLSILFIGVPVYKKGFLYTGSVVSLKKKGVETLEENETHKQYIWNAKQCVLSSNDDVGKKISPENCTFGDFYKAKRRFLVIGNSFSAAEMPMFKILESEGKGAAMITSSWGAAPIPEINNKGQWEQANQYYWNTVFPELVDKLRPGDAIIMINDGAPFSPKASTEATKKNLQRLENGLSNLIKKMSERGLFVIYQSGIPLTREANCNPDIAMPQWWNIFGNSPCIYYSREATLERRKNYHDLLLKLEKENSNFFVLDIFDVFCASDTCKFYKEDGTVLYRDEFSHPSVEASILSQPLLLKTVDRMPANF</sequence>
<keyword evidence="1" id="KW-0472">Membrane</keyword>
<dbReference type="EMBL" id="NPDY01000003">
    <property type="protein sequence ID" value="PJZ70411.1"/>
    <property type="molecule type" value="Genomic_DNA"/>
</dbReference>
<dbReference type="EMBL" id="NPDZ01000002">
    <property type="protein sequence ID" value="PJZ74247.1"/>
    <property type="molecule type" value="Genomic_DNA"/>
</dbReference>
<feature type="transmembrane region" description="Helical" evidence="1">
    <location>
        <begin position="97"/>
        <end position="118"/>
    </location>
</feature>
<keyword evidence="6" id="KW-1185">Reference proteome</keyword>
<dbReference type="RefSeq" id="WP_100712980.1">
    <property type="nucleotide sequence ID" value="NZ_NPDY01000003.1"/>
</dbReference>
<dbReference type="AlphaFoldDB" id="A0A2M9ZQ94"/>
<dbReference type="InterPro" id="IPR002656">
    <property type="entry name" value="Acyl_transf_3_dom"/>
</dbReference>
<dbReference type="PANTHER" id="PTHR23028">
    <property type="entry name" value="ACETYLTRANSFERASE"/>
    <property type="match status" value="1"/>
</dbReference>
<feature type="transmembrane region" description="Helical" evidence="1">
    <location>
        <begin position="315"/>
        <end position="335"/>
    </location>
</feature>
<comment type="caution">
    <text evidence="5">The sequence shown here is derived from an EMBL/GenBank/DDBJ whole genome shotgun (WGS) entry which is preliminary data.</text>
</comment>
<feature type="transmembrane region" description="Helical" evidence="1">
    <location>
        <begin position="71"/>
        <end position="91"/>
    </location>
</feature>
<evidence type="ECO:0000313" key="6">
    <source>
        <dbReference type="Proteomes" id="UP000231962"/>
    </source>
</evidence>
<keyword evidence="1" id="KW-0812">Transmembrane</keyword>
<dbReference type="Pfam" id="PF19040">
    <property type="entry name" value="SGNH"/>
    <property type="match status" value="1"/>
</dbReference>
<feature type="transmembrane region" description="Helical" evidence="1">
    <location>
        <begin position="361"/>
        <end position="383"/>
    </location>
</feature>
<evidence type="ECO:0000259" key="2">
    <source>
        <dbReference type="Pfam" id="PF01757"/>
    </source>
</evidence>
<dbReference type="GO" id="GO:0016747">
    <property type="term" value="F:acyltransferase activity, transferring groups other than amino-acyl groups"/>
    <property type="evidence" value="ECO:0007669"/>
    <property type="project" value="InterPro"/>
</dbReference>
<evidence type="ECO:0000313" key="4">
    <source>
        <dbReference type="EMBL" id="PJZ70411.1"/>
    </source>
</evidence>
<name>A0A2M9ZQ94_9LEPT</name>
<feature type="transmembrane region" description="Helical" evidence="1">
    <location>
        <begin position="254"/>
        <end position="273"/>
    </location>
</feature>
<reference evidence="6 7" key="1">
    <citation type="submission" date="2017-07" db="EMBL/GenBank/DDBJ databases">
        <title>Leptospira spp. isolated from tropical soils.</title>
        <authorList>
            <person name="Thibeaux R."/>
            <person name="Iraola G."/>
            <person name="Ferres I."/>
            <person name="Bierque E."/>
            <person name="Girault D."/>
            <person name="Soupe-Gilbert M.-E."/>
            <person name="Picardeau M."/>
            <person name="Goarant C."/>
        </authorList>
    </citation>
    <scope>NUCLEOTIDE SEQUENCE [LARGE SCALE GENOMIC DNA]</scope>
    <source>
        <strain evidence="5 7">FH1-B-B1</strain>
        <strain evidence="4 6">FH1-B-C1</strain>
    </source>
</reference>